<evidence type="ECO:0000313" key="4">
    <source>
        <dbReference type="Proteomes" id="UP001465755"/>
    </source>
</evidence>
<feature type="transmembrane region" description="Helical" evidence="2">
    <location>
        <begin position="93"/>
        <end position="112"/>
    </location>
</feature>
<comment type="caution">
    <text evidence="3">The sequence shown here is derived from an EMBL/GenBank/DDBJ whole genome shotgun (WGS) entry which is preliminary data.</text>
</comment>
<keyword evidence="2" id="KW-1133">Transmembrane helix</keyword>
<keyword evidence="2" id="KW-0812">Transmembrane</keyword>
<dbReference type="Proteomes" id="UP001465755">
    <property type="component" value="Unassembled WGS sequence"/>
</dbReference>
<name>A0AAW1Q3P4_9CHLO</name>
<accession>A0AAW1Q3P4</accession>
<evidence type="ECO:0000256" key="2">
    <source>
        <dbReference type="SAM" id="Phobius"/>
    </source>
</evidence>
<feature type="region of interest" description="Disordered" evidence="1">
    <location>
        <begin position="1"/>
        <end position="32"/>
    </location>
</feature>
<dbReference type="EMBL" id="JALJOQ010000001">
    <property type="protein sequence ID" value="KAK9815138.1"/>
    <property type="molecule type" value="Genomic_DNA"/>
</dbReference>
<reference evidence="3 4" key="1">
    <citation type="journal article" date="2024" name="Nat. Commun.">
        <title>Phylogenomics reveals the evolutionary origins of lichenization in chlorophyte algae.</title>
        <authorList>
            <person name="Puginier C."/>
            <person name="Libourel C."/>
            <person name="Otte J."/>
            <person name="Skaloud P."/>
            <person name="Haon M."/>
            <person name="Grisel S."/>
            <person name="Petersen M."/>
            <person name="Berrin J.G."/>
            <person name="Delaux P.M."/>
            <person name="Dal Grande F."/>
            <person name="Keller J."/>
        </authorList>
    </citation>
    <scope>NUCLEOTIDE SEQUENCE [LARGE SCALE GENOMIC DNA]</scope>
    <source>
        <strain evidence="3 4">SAG 2036</strain>
    </source>
</reference>
<organism evidence="3 4">
    <name type="scientific">Symbiochloris irregularis</name>
    <dbReference type="NCBI Taxonomy" id="706552"/>
    <lineage>
        <taxon>Eukaryota</taxon>
        <taxon>Viridiplantae</taxon>
        <taxon>Chlorophyta</taxon>
        <taxon>core chlorophytes</taxon>
        <taxon>Trebouxiophyceae</taxon>
        <taxon>Trebouxiales</taxon>
        <taxon>Trebouxiaceae</taxon>
        <taxon>Symbiochloris</taxon>
    </lineage>
</organism>
<evidence type="ECO:0000256" key="1">
    <source>
        <dbReference type="SAM" id="MobiDB-lite"/>
    </source>
</evidence>
<dbReference type="AlphaFoldDB" id="A0AAW1Q3P4"/>
<gene>
    <name evidence="3" type="ORF">WJX73_008622</name>
</gene>
<keyword evidence="4" id="KW-1185">Reference proteome</keyword>
<evidence type="ECO:0008006" key="5">
    <source>
        <dbReference type="Google" id="ProtNLM"/>
    </source>
</evidence>
<protein>
    <recommendedName>
        <fullName evidence="5">Stress-associated endoplasmic reticulum protein</fullName>
    </recommendedName>
</protein>
<proteinExistence type="predicted"/>
<keyword evidence="2" id="KW-0472">Membrane</keyword>
<sequence length="114" mass="12495">MTSRPSHRWLPAPTAGRTRLTPSRSVRVRAEDNPGKVVREFSEETGKQVSKAGDQIKEGIPDRSRISGEMKNKMRNEYVGLGGSPDQPLKTNYFVVIGVIIATLAILSKAAGYI</sequence>
<evidence type="ECO:0000313" key="3">
    <source>
        <dbReference type="EMBL" id="KAK9815138.1"/>
    </source>
</evidence>